<accession>A0ABT0BR25</accession>
<evidence type="ECO:0000313" key="1">
    <source>
        <dbReference type="EMBL" id="MCJ2187513.1"/>
    </source>
</evidence>
<evidence type="ECO:0000313" key="2">
    <source>
        <dbReference type="Proteomes" id="UP001202281"/>
    </source>
</evidence>
<keyword evidence="2" id="KW-1185">Reference proteome</keyword>
<sequence>MDARLPAHLEVAGLIRAVEIAGGFALVVNKGERDAGTIMVVITEKGENSRAYERMPEMDGTRQWRCVKKQDAENKNEFSEYLSRRSGQDQDLWIVELDVAQGERFIGLVKDS</sequence>
<proteinExistence type="predicted"/>
<dbReference type="Proteomes" id="UP001202281">
    <property type="component" value="Unassembled WGS sequence"/>
</dbReference>
<protein>
    <submittedName>
        <fullName evidence="1">DUF1491 family protein</fullName>
    </submittedName>
</protein>
<dbReference type="InterPro" id="IPR009964">
    <property type="entry name" value="DUF1491"/>
</dbReference>
<gene>
    <name evidence="1" type="ORF">MTR66_11895</name>
</gene>
<reference evidence="1 2" key="1">
    <citation type="submission" date="2022-04" db="EMBL/GenBank/DDBJ databases">
        <title>Identification of a novel bacterium isolated from mangrove sediments.</title>
        <authorList>
            <person name="Pan X."/>
        </authorList>
    </citation>
    <scope>NUCLEOTIDE SEQUENCE [LARGE SCALE GENOMIC DNA]</scope>
    <source>
        <strain evidence="1 2">B2638</strain>
    </source>
</reference>
<dbReference type="Gene3D" id="3.40.1530.20">
    <property type="entry name" value="Protein of unknown function (DUF1491)"/>
    <property type="match status" value="1"/>
</dbReference>
<name>A0ABT0BR25_9SPHN</name>
<organism evidence="1 2">
    <name type="scientific">Novosphingobium beihaiensis</name>
    <dbReference type="NCBI Taxonomy" id="2930389"/>
    <lineage>
        <taxon>Bacteria</taxon>
        <taxon>Pseudomonadati</taxon>
        <taxon>Pseudomonadota</taxon>
        <taxon>Alphaproteobacteria</taxon>
        <taxon>Sphingomonadales</taxon>
        <taxon>Sphingomonadaceae</taxon>
        <taxon>Novosphingobium</taxon>
    </lineage>
</organism>
<dbReference type="RefSeq" id="WP_243921252.1">
    <property type="nucleotide sequence ID" value="NZ_JALHLG010000014.1"/>
</dbReference>
<dbReference type="Pfam" id="PF07372">
    <property type="entry name" value="DUF1491"/>
    <property type="match status" value="1"/>
</dbReference>
<comment type="caution">
    <text evidence="1">The sequence shown here is derived from an EMBL/GenBank/DDBJ whole genome shotgun (WGS) entry which is preliminary data.</text>
</comment>
<dbReference type="EMBL" id="JALHLG010000014">
    <property type="protein sequence ID" value="MCJ2187513.1"/>
    <property type="molecule type" value="Genomic_DNA"/>
</dbReference>